<dbReference type="EMBL" id="BMHP01000022">
    <property type="protein sequence ID" value="GGE02921.1"/>
    <property type="molecule type" value="Genomic_DNA"/>
</dbReference>
<comment type="caution">
    <text evidence="2">The sequence shown here is derived from an EMBL/GenBank/DDBJ whole genome shotgun (WGS) entry which is preliminary data.</text>
</comment>
<sequence length="180" mass="20132">MGADVIYLHGYFSKLPTNHQKMRVIQFEGIQDLSDKIQTIVKGEPIYAVIMTAAISDWVVDKIIGSNGEIINNLGKIPSESPPIIHFKKAPKLISEIKHWNPDVLLVGFKLEHSVDVDYLLDRSKQRMETWRADYVVANSTGSLYSDATSHYVLSKDGSVQTISKKSETAHAVIHILDSN</sequence>
<dbReference type="Proteomes" id="UP000612456">
    <property type="component" value="Unassembled WGS sequence"/>
</dbReference>
<dbReference type="Gene3D" id="3.40.50.10300">
    <property type="entry name" value="CoaB-like"/>
    <property type="match status" value="1"/>
</dbReference>
<dbReference type="GO" id="GO:0015937">
    <property type="term" value="P:coenzyme A biosynthetic process"/>
    <property type="evidence" value="ECO:0007669"/>
    <property type="project" value="UniProtKB-ARBA"/>
</dbReference>
<dbReference type="GO" id="GO:0003824">
    <property type="term" value="F:catalytic activity"/>
    <property type="evidence" value="ECO:0007669"/>
    <property type="project" value="UniProtKB-ARBA"/>
</dbReference>
<dbReference type="InterPro" id="IPR035929">
    <property type="entry name" value="CoaB-like_sf"/>
</dbReference>
<dbReference type="AlphaFoldDB" id="A0A916ZLP8"/>
<protein>
    <recommendedName>
        <fullName evidence="1">DNA/pantothenate metabolism flavoprotein C-terminal domain-containing protein</fullName>
    </recommendedName>
</protein>
<keyword evidence="3" id="KW-1185">Reference proteome</keyword>
<evidence type="ECO:0000313" key="2">
    <source>
        <dbReference type="EMBL" id="GGE02921.1"/>
    </source>
</evidence>
<evidence type="ECO:0000313" key="3">
    <source>
        <dbReference type="Proteomes" id="UP000612456"/>
    </source>
</evidence>
<dbReference type="SUPFAM" id="SSF102645">
    <property type="entry name" value="CoaB-like"/>
    <property type="match status" value="1"/>
</dbReference>
<reference evidence="2" key="2">
    <citation type="submission" date="2020-09" db="EMBL/GenBank/DDBJ databases">
        <authorList>
            <person name="Sun Q."/>
            <person name="Zhou Y."/>
        </authorList>
    </citation>
    <scope>NUCLEOTIDE SEQUENCE</scope>
    <source>
        <strain evidence="2">CGMCC 1.15178</strain>
    </source>
</reference>
<proteinExistence type="predicted"/>
<reference evidence="2" key="1">
    <citation type="journal article" date="2014" name="Int. J. Syst. Evol. Microbiol.">
        <title>Complete genome sequence of Corynebacterium casei LMG S-19264T (=DSM 44701T), isolated from a smear-ripened cheese.</title>
        <authorList>
            <consortium name="US DOE Joint Genome Institute (JGI-PGF)"/>
            <person name="Walter F."/>
            <person name="Albersmeier A."/>
            <person name="Kalinowski J."/>
            <person name="Ruckert C."/>
        </authorList>
    </citation>
    <scope>NUCLEOTIDE SEQUENCE</scope>
    <source>
        <strain evidence="2">CGMCC 1.15178</strain>
    </source>
</reference>
<organism evidence="2 3">
    <name type="scientific">Paenibacillus nasutitermitis</name>
    <dbReference type="NCBI Taxonomy" id="1652958"/>
    <lineage>
        <taxon>Bacteria</taxon>
        <taxon>Bacillati</taxon>
        <taxon>Bacillota</taxon>
        <taxon>Bacilli</taxon>
        <taxon>Bacillales</taxon>
        <taxon>Paenibacillaceae</taxon>
        <taxon>Paenibacillus</taxon>
    </lineage>
</organism>
<feature type="domain" description="DNA/pantothenate metabolism flavoprotein C-terminal" evidence="1">
    <location>
        <begin position="1"/>
        <end position="175"/>
    </location>
</feature>
<dbReference type="Pfam" id="PF04127">
    <property type="entry name" value="DFP"/>
    <property type="match status" value="1"/>
</dbReference>
<evidence type="ECO:0000259" key="1">
    <source>
        <dbReference type="Pfam" id="PF04127"/>
    </source>
</evidence>
<dbReference type="InterPro" id="IPR007085">
    <property type="entry name" value="DNA/pantothenate-metab_flavo_C"/>
</dbReference>
<accession>A0A916ZLP8</accession>
<gene>
    <name evidence="2" type="ORF">GCM10010911_72470</name>
</gene>
<name>A0A916ZLP8_9BACL</name>